<reference evidence="1" key="2">
    <citation type="journal article" date="2022" name="New Phytol.">
        <title>Evolutionary transition to the ectomycorrhizal habit in the genomes of a hyperdiverse lineage of mushroom-forming fungi.</title>
        <authorList>
            <person name="Looney B."/>
            <person name="Miyauchi S."/>
            <person name="Morin E."/>
            <person name="Drula E."/>
            <person name="Courty P.E."/>
            <person name="Kohler A."/>
            <person name="Kuo A."/>
            <person name="LaButti K."/>
            <person name="Pangilinan J."/>
            <person name="Lipzen A."/>
            <person name="Riley R."/>
            <person name="Andreopoulos W."/>
            <person name="He G."/>
            <person name="Johnson J."/>
            <person name="Nolan M."/>
            <person name="Tritt A."/>
            <person name="Barry K.W."/>
            <person name="Grigoriev I.V."/>
            <person name="Nagy L.G."/>
            <person name="Hibbett D."/>
            <person name="Henrissat B."/>
            <person name="Matheny P.B."/>
            <person name="Labbe J."/>
            <person name="Martin F.M."/>
        </authorList>
    </citation>
    <scope>NUCLEOTIDE SEQUENCE</scope>
    <source>
        <strain evidence="1">HHB10654</strain>
    </source>
</reference>
<evidence type="ECO:0000313" key="2">
    <source>
        <dbReference type="Proteomes" id="UP000814140"/>
    </source>
</evidence>
<reference evidence="1" key="1">
    <citation type="submission" date="2021-03" db="EMBL/GenBank/DDBJ databases">
        <authorList>
            <consortium name="DOE Joint Genome Institute"/>
            <person name="Ahrendt S."/>
            <person name="Looney B.P."/>
            <person name="Miyauchi S."/>
            <person name="Morin E."/>
            <person name="Drula E."/>
            <person name="Courty P.E."/>
            <person name="Chicoki N."/>
            <person name="Fauchery L."/>
            <person name="Kohler A."/>
            <person name="Kuo A."/>
            <person name="Labutti K."/>
            <person name="Pangilinan J."/>
            <person name="Lipzen A."/>
            <person name="Riley R."/>
            <person name="Andreopoulos W."/>
            <person name="He G."/>
            <person name="Johnson J."/>
            <person name="Barry K.W."/>
            <person name="Grigoriev I.V."/>
            <person name="Nagy L."/>
            <person name="Hibbett D."/>
            <person name="Henrissat B."/>
            <person name="Matheny P.B."/>
            <person name="Labbe J."/>
            <person name="Martin F."/>
        </authorList>
    </citation>
    <scope>NUCLEOTIDE SEQUENCE</scope>
    <source>
        <strain evidence="1">HHB10654</strain>
    </source>
</reference>
<evidence type="ECO:0000313" key="1">
    <source>
        <dbReference type="EMBL" id="KAI0066570.1"/>
    </source>
</evidence>
<proteinExistence type="predicted"/>
<accession>A0ACB8TDS4</accession>
<comment type="caution">
    <text evidence="1">The sequence shown here is derived from an EMBL/GenBank/DDBJ whole genome shotgun (WGS) entry which is preliminary data.</text>
</comment>
<protein>
    <submittedName>
        <fullName evidence="1">Uncharacterized protein</fullName>
    </submittedName>
</protein>
<name>A0ACB8TDS4_9AGAM</name>
<sequence length="276" mass="30278">MPSSDYALITAIRYDPALLSCQWNTQANQGVPSSFMLLRYHFDRLINAAIVHGWADTAAALTREAFERECQRAVDQYTGHGRGGPLKLRPELARSCTFIIPVTPVPALRADPMLASSISSLTDALPPSLDPPLPLYLDTQPTPSSVFTATKTTRRAHYAAARARLGLAVYPSPDPPNPQVDGTSGADGDVLLYNEAGMLTETSIRNVALFRRGRWTTPNDTTGGLRGIIRRWLIETGRVVPDNDGVLRKDRVQNGEMVLVFNGVEGCRLAIVRLRR</sequence>
<organism evidence="1 2">
    <name type="scientific">Artomyces pyxidatus</name>
    <dbReference type="NCBI Taxonomy" id="48021"/>
    <lineage>
        <taxon>Eukaryota</taxon>
        <taxon>Fungi</taxon>
        <taxon>Dikarya</taxon>
        <taxon>Basidiomycota</taxon>
        <taxon>Agaricomycotina</taxon>
        <taxon>Agaricomycetes</taxon>
        <taxon>Russulales</taxon>
        <taxon>Auriscalpiaceae</taxon>
        <taxon>Artomyces</taxon>
    </lineage>
</organism>
<dbReference type="EMBL" id="MU277192">
    <property type="protein sequence ID" value="KAI0066570.1"/>
    <property type="molecule type" value="Genomic_DNA"/>
</dbReference>
<keyword evidence="2" id="KW-1185">Reference proteome</keyword>
<dbReference type="Proteomes" id="UP000814140">
    <property type="component" value="Unassembled WGS sequence"/>
</dbReference>
<gene>
    <name evidence="1" type="ORF">BV25DRAFT_1820574</name>
</gene>